<organism evidence="8 9">
    <name type="scientific">Liquidambar formosana</name>
    <name type="common">Formosan gum</name>
    <dbReference type="NCBI Taxonomy" id="63359"/>
    <lineage>
        <taxon>Eukaryota</taxon>
        <taxon>Viridiplantae</taxon>
        <taxon>Streptophyta</taxon>
        <taxon>Embryophyta</taxon>
        <taxon>Tracheophyta</taxon>
        <taxon>Spermatophyta</taxon>
        <taxon>Magnoliopsida</taxon>
        <taxon>eudicotyledons</taxon>
        <taxon>Gunneridae</taxon>
        <taxon>Pentapetalae</taxon>
        <taxon>Saxifragales</taxon>
        <taxon>Altingiaceae</taxon>
        <taxon>Liquidambar</taxon>
    </lineage>
</organism>
<gene>
    <name evidence="8" type="ORF">L1049_024210</name>
</gene>
<reference evidence="8 9" key="1">
    <citation type="journal article" date="2024" name="Plant J.">
        <title>Genome sequences and population genomics reveal climatic adaptation and genomic divergence between two closely related sweetgum species.</title>
        <authorList>
            <person name="Xu W.Q."/>
            <person name="Ren C.Q."/>
            <person name="Zhang X.Y."/>
            <person name="Comes H.P."/>
            <person name="Liu X.H."/>
            <person name="Li Y.G."/>
            <person name="Kettle C.J."/>
            <person name="Jalonen R."/>
            <person name="Gaisberger H."/>
            <person name="Ma Y.Z."/>
            <person name="Qiu Y.X."/>
        </authorList>
    </citation>
    <scope>NUCLEOTIDE SEQUENCE [LARGE SCALE GENOMIC DNA]</scope>
    <source>
        <strain evidence="8">Hangzhou</strain>
    </source>
</reference>
<accession>A0AAP0RVH3</accession>
<dbReference type="SMART" id="SM01019">
    <property type="entry name" value="B3"/>
    <property type="match status" value="1"/>
</dbReference>
<dbReference type="InterPro" id="IPR044837">
    <property type="entry name" value="REM16-like"/>
</dbReference>
<comment type="caution">
    <text evidence="8">The sequence shown here is derived from an EMBL/GenBank/DDBJ whole genome shotgun (WGS) entry which is preliminary data.</text>
</comment>
<name>A0AAP0RVH3_LIQFO</name>
<keyword evidence="3" id="KW-0238">DNA-binding</keyword>
<dbReference type="PROSITE" id="PS50863">
    <property type="entry name" value="B3"/>
    <property type="match status" value="1"/>
</dbReference>
<evidence type="ECO:0000256" key="3">
    <source>
        <dbReference type="ARBA" id="ARBA00023125"/>
    </source>
</evidence>
<evidence type="ECO:0000313" key="8">
    <source>
        <dbReference type="EMBL" id="KAK9285028.1"/>
    </source>
</evidence>
<sequence>MSTHVKEEEDPEANQTDSKPTCVRKRKFLERGLKRIEQSGVAPEVRRYNTRRIAATNTRKHKVFEVARRIAATNVEKRWVVKEPEFVEPKNPYFTAFISRSNRYNVNIPRSVVKKYNIKIHPDMKLRDQSGKLWPVSVVFRGDGRIAITTGWINFRKEMNLGLQDKCVFEFVLRGRISKEVRVQIFRKKTRS</sequence>
<protein>
    <recommendedName>
        <fullName evidence="7">TF-B3 domain-containing protein</fullName>
    </recommendedName>
</protein>
<evidence type="ECO:0000256" key="4">
    <source>
        <dbReference type="ARBA" id="ARBA00023163"/>
    </source>
</evidence>
<feature type="domain" description="TF-B3" evidence="7">
    <location>
        <begin position="91"/>
        <end position="189"/>
    </location>
</feature>
<evidence type="ECO:0000256" key="5">
    <source>
        <dbReference type="ARBA" id="ARBA00023242"/>
    </source>
</evidence>
<keyword evidence="2" id="KW-0805">Transcription regulation</keyword>
<dbReference type="SUPFAM" id="SSF101936">
    <property type="entry name" value="DNA-binding pseudobarrel domain"/>
    <property type="match status" value="1"/>
</dbReference>
<dbReference type="GO" id="GO:0005634">
    <property type="term" value="C:nucleus"/>
    <property type="evidence" value="ECO:0007669"/>
    <property type="project" value="UniProtKB-SubCell"/>
</dbReference>
<keyword evidence="9" id="KW-1185">Reference proteome</keyword>
<dbReference type="GO" id="GO:0003677">
    <property type="term" value="F:DNA binding"/>
    <property type="evidence" value="ECO:0007669"/>
    <property type="project" value="UniProtKB-KW"/>
</dbReference>
<dbReference type="AlphaFoldDB" id="A0AAP0RVH3"/>
<dbReference type="EMBL" id="JBBPBK010000005">
    <property type="protein sequence ID" value="KAK9285028.1"/>
    <property type="molecule type" value="Genomic_DNA"/>
</dbReference>
<keyword evidence="5" id="KW-0539">Nucleus</keyword>
<evidence type="ECO:0000259" key="7">
    <source>
        <dbReference type="PROSITE" id="PS50863"/>
    </source>
</evidence>
<dbReference type="InterPro" id="IPR003340">
    <property type="entry name" value="B3_DNA-bd"/>
</dbReference>
<dbReference type="CDD" id="cd10017">
    <property type="entry name" value="B3_DNA"/>
    <property type="match status" value="1"/>
</dbReference>
<dbReference type="InterPro" id="IPR015300">
    <property type="entry name" value="DNA-bd_pseudobarrel_sf"/>
</dbReference>
<dbReference type="Gene3D" id="2.40.330.10">
    <property type="entry name" value="DNA-binding pseudobarrel domain"/>
    <property type="match status" value="1"/>
</dbReference>
<feature type="region of interest" description="Disordered" evidence="6">
    <location>
        <begin position="1"/>
        <end position="20"/>
    </location>
</feature>
<comment type="subcellular location">
    <subcellularLocation>
        <location evidence="1">Nucleus</location>
    </subcellularLocation>
</comment>
<evidence type="ECO:0000313" key="9">
    <source>
        <dbReference type="Proteomes" id="UP001415857"/>
    </source>
</evidence>
<dbReference type="PANTHER" id="PTHR31391:SF106">
    <property type="entry name" value="B3 DOMAIN-CONTAINING PROTEIN OS01G0723500"/>
    <property type="match status" value="1"/>
</dbReference>
<dbReference type="PANTHER" id="PTHR31391">
    <property type="entry name" value="B3 DOMAIN-CONTAINING PROTEIN OS11G0197600-RELATED"/>
    <property type="match status" value="1"/>
</dbReference>
<evidence type="ECO:0000256" key="6">
    <source>
        <dbReference type="SAM" id="MobiDB-lite"/>
    </source>
</evidence>
<proteinExistence type="predicted"/>
<dbReference type="Proteomes" id="UP001415857">
    <property type="component" value="Unassembled WGS sequence"/>
</dbReference>
<keyword evidence="4" id="KW-0804">Transcription</keyword>
<dbReference type="Pfam" id="PF02362">
    <property type="entry name" value="B3"/>
    <property type="match status" value="1"/>
</dbReference>
<evidence type="ECO:0000256" key="2">
    <source>
        <dbReference type="ARBA" id="ARBA00023015"/>
    </source>
</evidence>
<evidence type="ECO:0000256" key="1">
    <source>
        <dbReference type="ARBA" id="ARBA00004123"/>
    </source>
</evidence>